<evidence type="ECO:0000256" key="7">
    <source>
        <dbReference type="ARBA" id="ARBA00022971"/>
    </source>
</evidence>
<dbReference type="Proteomes" id="UP000738402">
    <property type="component" value="Unassembled WGS sequence"/>
</dbReference>
<evidence type="ECO:0000256" key="1">
    <source>
        <dbReference type="ARBA" id="ARBA00002512"/>
    </source>
</evidence>
<evidence type="ECO:0000256" key="12">
    <source>
        <dbReference type="SAM" id="MobiDB-lite"/>
    </source>
</evidence>
<evidence type="ECO:0000313" key="13">
    <source>
        <dbReference type="EMBL" id="KAG7730714.1"/>
    </source>
</evidence>
<reference evidence="13" key="1">
    <citation type="journal article" date="2021" name="G3 (Bethesda)">
        <title>Genomic diversity, chromosomal rearrangements, and interspecies hybridization in the ogataea polymorpha species complex.</title>
        <authorList>
            <person name="Hanson S.J."/>
            <person name="Cinneide E.O."/>
            <person name="Salzberg L.I."/>
            <person name="Wolfe K.H."/>
            <person name="McGowan J."/>
            <person name="Fitzpatrick D.A."/>
            <person name="Matlin K."/>
        </authorList>
    </citation>
    <scope>NUCLEOTIDE SEQUENCE</scope>
    <source>
        <strain evidence="13">83-405-1</strain>
    </source>
</reference>
<dbReference type="InterPro" id="IPR026777">
    <property type="entry name" value="PRM1"/>
</dbReference>
<dbReference type="EMBL" id="JAHLUH010000001">
    <property type="protein sequence ID" value="KAG7730714.1"/>
    <property type="molecule type" value="Genomic_DNA"/>
</dbReference>
<keyword evidence="9 11" id="KW-0472">Membrane</keyword>
<comment type="function">
    <text evidence="1 11">Involved in cell fusion during mating by stabilizing the plasma membrane fusion event.</text>
</comment>
<dbReference type="AlphaFoldDB" id="A0AAN6I325"/>
<evidence type="ECO:0000256" key="3">
    <source>
        <dbReference type="ARBA" id="ARBA00010780"/>
    </source>
</evidence>
<evidence type="ECO:0000256" key="11">
    <source>
        <dbReference type="RuleBase" id="RU366035"/>
    </source>
</evidence>
<evidence type="ECO:0000313" key="14">
    <source>
        <dbReference type="Proteomes" id="UP000738402"/>
    </source>
</evidence>
<sequence length="729" mass="81517">MDAYLRTVNNTNYRRPFLDFRERLSQVWLNKYTIVMILMLFKLLLFRIALDASLEQARKQTYGACLNAETYASSLTSVPHYISKSANVMIAKGLSEANKGFMEVLDMVLTGSKGLIMFAIEMTIGTYVCVLTATVDATAEVALNATESVISLANDTVKTFAEELQDGLDGVSKVVNALIKTYEDVKDFFDDDDDDSDVSSSMNKVNLTISSLKKWQIPGSINTKLESLSKNLPDFDDVMNYTEGLVSEPFDSMKKMVSSRLDHEFDADELMVPDKKTMTFCAGSGIDEFYQDLAHLLWKASSIMFVVLVLAALGFIAFEIYMEKKHWDRLRDIGTNFHQIEATAATKHKDDLAAELVDISCNRYSFLIGQKLGKLFFGPSVTRLNTVRWVVNYVSSDRMLPVLLLALAGMATFILQLILLDLLAGKDTAALDSSFKSIGSQVRSNVNDSLAEWANDTNLYISDQEISINDELLGWIHNSTGSLNATLGEFVDEMNDKISDVFGNTPLYPYVSGIVGCTVTRKIQKVEKALSWINNHSHVSFPRIDSAGFDLTDSRDSGSVDQYLEDTKSTLAKTRDSLVEKYRSSLRIELYISLVLLGIWLLSLGAAVFTAWLLPPRKDTTESISTLDTIQTWQNTAQSGSSLAMPEKLKLREDDHESHDFFAGPGNINQTLQQLLNRLRYNAKRESVDSLNSFETVVTFQPDSEPRHLEDSSTSFADPTIETARRWTP</sequence>
<feature type="transmembrane region" description="Helical" evidence="11">
    <location>
        <begin position="590"/>
        <end position="614"/>
    </location>
</feature>
<feature type="region of interest" description="Disordered" evidence="12">
    <location>
        <begin position="702"/>
        <end position="729"/>
    </location>
</feature>
<evidence type="ECO:0000256" key="8">
    <source>
        <dbReference type="ARBA" id="ARBA00022989"/>
    </source>
</evidence>
<evidence type="ECO:0000256" key="6">
    <source>
        <dbReference type="ARBA" id="ARBA00022692"/>
    </source>
</evidence>
<feature type="transmembrane region" description="Helical" evidence="11">
    <location>
        <begin position="303"/>
        <end position="322"/>
    </location>
</feature>
<keyword evidence="7 11" id="KW-0184">Conjugation</keyword>
<evidence type="ECO:0000256" key="9">
    <source>
        <dbReference type="ARBA" id="ARBA00023136"/>
    </source>
</evidence>
<dbReference type="GO" id="GO:0005886">
    <property type="term" value="C:plasma membrane"/>
    <property type="evidence" value="ECO:0007669"/>
    <property type="project" value="UniProtKB-SubCell"/>
</dbReference>
<keyword evidence="6 11" id="KW-0812">Transmembrane</keyword>
<evidence type="ECO:0000256" key="2">
    <source>
        <dbReference type="ARBA" id="ARBA00004651"/>
    </source>
</evidence>
<keyword evidence="10" id="KW-0325">Glycoprotein</keyword>
<gene>
    <name evidence="13" type="ORF">KL933_000509</name>
</gene>
<feature type="transmembrane region" description="Helical" evidence="11">
    <location>
        <begin position="32"/>
        <end position="50"/>
    </location>
</feature>
<comment type="similarity">
    <text evidence="3 11">Belongs to the PRM1 family.</text>
</comment>
<keyword evidence="5 11" id="KW-1003">Cell membrane</keyword>
<accession>A0AAN6I325</accession>
<dbReference type="PANTHER" id="PTHR31030">
    <property type="entry name" value="PLASMA MEMBRANE FUSION PROTEIN PRM1"/>
    <property type="match status" value="1"/>
</dbReference>
<keyword evidence="8 11" id="KW-1133">Transmembrane helix</keyword>
<comment type="caution">
    <text evidence="13">The sequence shown here is derived from an EMBL/GenBank/DDBJ whole genome shotgun (WGS) entry which is preliminary data.</text>
</comment>
<evidence type="ECO:0000256" key="5">
    <source>
        <dbReference type="ARBA" id="ARBA00022475"/>
    </source>
</evidence>
<comment type="subcellular location">
    <subcellularLocation>
        <location evidence="2 11">Cell membrane</location>
        <topology evidence="2 11">Multi-pass membrane protein</topology>
    </subcellularLocation>
</comment>
<proteinExistence type="inferred from homology"/>
<evidence type="ECO:0000256" key="10">
    <source>
        <dbReference type="ARBA" id="ARBA00023180"/>
    </source>
</evidence>
<organism evidence="13 14">
    <name type="scientific">Ogataea haglerorum</name>
    <dbReference type="NCBI Taxonomy" id="1937702"/>
    <lineage>
        <taxon>Eukaryota</taxon>
        <taxon>Fungi</taxon>
        <taxon>Dikarya</taxon>
        <taxon>Ascomycota</taxon>
        <taxon>Saccharomycotina</taxon>
        <taxon>Pichiomycetes</taxon>
        <taxon>Pichiales</taxon>
        <taxon>Pichiaceae</taxon>
        <taxon>Ogataea</taxon>
    </lineage>
</organism>
<dbReference type="PANTHER" id="PTHR31030:SF1">
    <property type="entry name" value="PLASMA MEMBRANE FUSION PROTEIN PRM1"/>
    <property type="match status" value="1"/>
</dbReference>
<dbReference type="GO" id="GO:0043332">
    <property type="term" value="C:mating projection tip"/>
    <property type="evidence" value="ECO:0007669"/>
    <property type="project" value="UniProtKB-UniRule"/>
</dbReference>
<protein>
    <recommendedName>
        <fullName evidence="4 11">Plasma membrane fusion protein PRM1</fullName>
    </recommendedName>
</protein>
<dbReference type="GO" id="GO:0032220">
    <property type="term" value="P:plasma membrane fusion involved in cytogamy"/>
    <property type="evidence" value="ECO:0007669"/>
    <property type="project" value="TreeGrafter"/>
</dbReference>
<comment type="caution">
    <text evidence="11">Lacks conserved residue(s) required for the propagation of feature annotation.</text>
</comment>
<name>A0AAN6I325_9ASCO</name>
<evidence type="ECO:0000256" key="4">
    <source>
        <dbReference type="ARBA" id="ARBA00017621"/>
    </source>
</evidence>
<feature type="transmembrane region" description="Helical" evidence="11">
    <location>
        <begin position="402"/>
        <end position="424"/>
    </location>
</feature>